<organism evidence="1 2">
    <name type="scientific">Candidatus Methanofishera endochildressiae</name>
    <dbReference type="NCBI Taxonomy" id="2738884"/>
    <lineage>
        <taxon>Bacteria</taxon>
        <taxon>Pseudomonadati</taxon>
        <taxon>Pseudomonadota</taxon>
        <taxon>Gammaproteobacteria</taxon>
        <taxon>Candidatus Methanofishera</taxon>
    </lineage>
</organism>
<dbReference type="EMBL" id="JACCHS010000130">
    <property type="protein sequence ID" value="NYT47342.1"/>
    <property type="molecule type" value="Genomic_DNA"/>
</dbReference>
<name>A0A7Z0MQ68_9GAMM</name>
<evidence type="ECO:0000313" key="1">
    <source>
        <dbReference type="EMBL" id="NYT47342.1"/>
    </source>
</evidence>
<reference evidence="1 2" key="1">
    <citation type="submission" date="2020-05" db="EMBL/GenBank/DDBJ databases">
        <title>Horizontal transmission and recombination maintain forever young bacterial symbiont genomes.</title>
        <authorList>
            <person name="Russell S.L."/>
            <person name="Pepper-Tunick E."/>
            <person name="Svedberg J."/>
            <person name="Byrne A."/>
            <person name="Ruelas Castillo J."/>
            <person name="Vollmers C."/>
            <person name="Beinart R.A."/>
            <person name="Corbett-Detig R."/>
        </authorList>
    </citation>
    <scope>NUCLEOTIDE SEQUENCE [LARGE SCALE GENOMIC DNA]</scope>
    <source>
        <strain evidence="1">4727-3</strain>
    </source>
</reference>
<comment type="caution">
    <text evidence="1">The sequence shown here is derived from an EMBL/GenBank/DDBJ whole genome shotgun (WGS) entry which is preliminary data.</text>
</comment>
<dbReference type="Proteomes" id="UP000537890">
    <property type="component" value="Unassembled WGS sequence"/>
</dbReference>
<dbReference type="AlphaFoldDB" id="A0A7Z0MQ68"/>
<protein>
    <submittedName>
        <fullName evidence="1">Uncharacterized protein</fullName>
    </submittedName>
</protein>
<sequence length="128" mass="14760">MTTSFFSTCDIPNLPIFHSQSREDAALYERFYKNPPKCHGTIVEMGALDGQLSFSRIVYGWTSILVEANRYNFKRLVKNRPHSIKYNTAICRQEHIEFVGSEAVGGIENYMSEKHNKGWIPKFCENCC</sequence>
<gene>
    <name evidence="1" type="ORF">H0A75_06950</name>
</gene>
<evidence type="ECO:0000313" key="2">
    <source>
        <dbReference type="Proteomes" id="UP000537890"/>
    </source>
</evidence>
<proteinExistence type="predicted"/>
<accession>A0A7Z0MQ68</accession>